<dbReference type="Pfam" id="PF01734">
    <property type="entry name" value="Patatin"/>
    <property type="match status" value="1"/>
</dbReference>
<evidence type="ECO:0000259" key="2">
    <source>
        <dbReference type="PROSITE" id="PS51635"/>
    </source>
</evidence>
<keyword evidence="1" id="KW-0443">Lipid metabolism</keyword>
<dbReference type="EMBL" id="UOEP01000227">
    <property type="protein sequence ID" value="VAW24884.1"/>
    <property type="molecule type" value="Genomic_DNA"/>
</dbReference>
<reference evidence="3" key="1">
    <citation type="submission" date="2018-06" db="EMBL/GenBank/DDBJ databases">
        <authorList>
            <person name="Zhirakovskaya E."/>
        </authorList>
    </citation>
    <scope>NUCLEOTIDE SEQUENCE</scope>
</reference>
<sequence length="349" mass="39052">MEKMIILILVLVMISILAMVRAKKKVSPRQQPAALKGTAIVITGAAARIPQEAALLERMYNSGMMDDVVFIAGASSGALNTVILNAILDKKLTWEVYKEMLFTLRNQDIYKLDGKKLPVDTRPLKNFLVKMVNDLLGYHKIGDLPITSAISITDIEILGLTKKNYRLSNRKINPESDPNLDLVEILMASTAFPVVFPQARISNATTIPAHAFIDGGIHEDHVPYKGLLDFIKYRGAGVERLYIVARKNNKKPELSQELETLGLNDRGILDKLGISIDDILFKGFIKGLKSLQKEAPGLAERTYVYIPDFPEEFLMLDFNNLEKQYNITKAWANTHGPVLLKEYLDGVKE</sequence>
<dbReference type="SUPFAM" id="SSF52151">
    <property type="entry name" value="FabD/lysophospholipase-like"/>
    <property type="match status" value="1"/>
</dbReference>
<dbReference type="PROSITE" id="PS51635">
    <property type="entry name" value="PNPLA"/>
    <property type="match status" value="1"/>
</dbReference>
<protein>
    <recommendedName>
        <fullName evidence="2">PNPLA domain-containing protein</fullName>
    </recommendedName>
</protein>
<dbReference type="Gene3D" id="3.40.1090.10">
    <property type="entry name" value="Cytosolic phospholipase A2 catalytic domain"/>
    <property type="match status" value="2"/>
</dbReference>
<evidence type="ECO:0000313" key="3">
    <source>
        <dbReference type="EMBL" id="VAW24884.1"/>
    </source>
</evidence>
<dbReference type="AlphaFoldDB" id="A0A3B0UY81"/>
<gene>
    <name evidence="3" type="ORF">MNBD_BACTEROID01-2503</name>
</gene>
<evidence type="ECO:0000256" key="1">
    <source>
        <dbReference type="ARBA" id="ARBA00023098"/>
    </source>
</evidence>
<dbReference type="InterPro" id="IPR016035">
    <property type="entry name" value="Acyl_Trfase/lysoPLipase"/>
</dbReference>
<dbReference type="GO" id="GO:0006629">
    <property type="term" value="P:lipid metabolic process"/>
    <property type="evidence" value="ECO:0007669"/>
    <property type="project" value="UniProtKB-KW"/>
</dbReference>
<organism evidence="3">
    <name type="scientific">hydrothermal vent metagenome</name>
    <dbReference type="NCBI Taxonomy" id="652676"/>
    <lineage>
        <taxon>unclassified sequences</taxon>
        <taxon>metagenomes</taxon>
        <taxon>ecological metagenomes</taxon>
    </lineage>
</organism>
<proteinExistence type="predicted"/>
<accession>A0A3B0UY81</accession>
<name>A0A3B0UY81_9ZZZZ</name>
<dbReference type="InterPro" id="IPR002641">
    <property type="entry name" value="PNPLA_dom"/>
</dbReference>
<feature type="domain" description="PNPLA" evidence="2">
    <location>
        <begin position="40"/>
        <end position="228"/>
    </location>
</feature>